<organism evidence="1 2">
    <name type="scientific">Scyliorhinus torazame</name>
    <name type="common">Cloudy catshark</name>
    <name type="synonym">Catulus torazame</name>
    <dbReference type="NCBI Taxonomy" id="75743"/>
    <lineage>
        <taxon>Eukaryota</taxon>
        <taxon>Metazoa</taxon>
        <taxon>Chordata</taxon>
        <taxon>Craniata</taxon>
        <taxon>Vertebrata</taxon>
        <taxon>Chondrichthyes</taxon>
        <taxon>Elasmobranchii</taxon>
        <taxon>Galeomorphii</taxon>
        <taxon>Galeoidea</taxon>
        <taxon>Carcharhiniformes</taxon>
        <taxon>Scyliorhinidae</taxon>
        <taxon>Scyliorhinus</taxon>
    </lineage>
</organism>
<protein>
    <submittedName>
        <fullName evidence="1">Uncharacterized protein</fullName>
    </submittedName>
</protein>
<sequence length="72" mass="8287">MGKSIRNIMEPEDNGVEASTRALRNKCQSASELYAVLVKGVFIKPHTLNDVKMNRFHKLVGSQLNYYDQFRE</sequence>
<dbReference type="AlphaFoldDB" id="A0A401PW68"/>
<keyword evidence="2" id="KW-1185">Reference proteome</keyword>
<name>A0A401PW68_SCYTO</name>
<accession>A0A401PW68</accession>
<proteinExistence type="predicted"/>
<evidence type="ECO:0000313" key="1">
    <source>
        <dbReference type="EMBL" id="GCB77303.1"/>
    </source>
</evidence>
<dbReference type="EMBL" id="BFAA01012864">
    <property type="protein sequence ID" value="GCB77303.1"/>
    <property type="molecule type" value="Genomic_DNA"/>
</dbReference>
<gene>
    <name evidence="1" type="ORF">scyTo_0018454</name>
</gene>
<comment type="caution">
    <text evidence="1">The sequence shown here is derived from an EMBL/GenBank/DDBJ whole genome shotgun (WGS) entry which is preliminary data.</text>
</comment>
<reference evidence="1 2" key="1">
    <citation type="journal article" date="2018" name="Nat. Ecol. Evol.">
        <title>Shark genomes provide insights into elasmobranch evolution and the origin of vertebrates.</title>
        <authorList>
            <person name="Hara Y"/>
            <person name="Yamaguchi K"/>
            <person name="Onimaru K"/>
            <person name="Kadota M"/>
            <person name="Koyanagi M"/>
            <person name="Keeley SD"/>
            <person name="Tatsumi K"/>
            <person name="Tanaka K"/>
            <person name="Motone F"/>
            <person name="Kageyama Y"/>
            <person name="Nozu R"/>
            <person name="Adachi N"/>
            <person name="Nishimura O"/>
            <person name="Nakagawa R"/>
            <person name="Tanegashima C"/>
            <person name="Kiyatake I"/>
            <person name="Matsumoto R"/>
            <person name="Murakumo K"/>
            <person name="Nishida K"/>
            <person name="Terakita A"/>
            <person name="Kuratani S"/>
            <person name="Sato K"/>
            <person name="Hyodo S Kuraku.S."/>
        </authorList>
    </citation>
    <scope>NUCLEOTIDE SEQUENCE [LARGE SCALE GENOMIC DNA]</scope>
</reference>
<evidence type="ECO:0000313" key="2">
    <source>
        <dbReference type="Proteomes" id="UP000288216"/>
    </source>
</evidence>
<dbReference type="Proteomes" id="UP000288216">
    <property type="component" value="Unassembled WGS sequence"/>
</dbReference>